<proteinExistence type="predicted"/>
<evidence type="ECO:0000313" key="2">
    <source>
        <dbReference type="EMBL" id="MDW5597332.1"/>
    </source>
</evidence>
<dbReference type="SUPFAM" id="SSF53474">
    <property type="entry name" value="alpha/beta-Hydrolases"/>
    <property type="match status" value="1"/>
</dbReference>
<reference evidence="3" key="1">
    <citation type="submission" date="2023-07" db="EMBL/GenBank/DDBJ databases">
        <title>Conexibacter stalactiti sp. nov., isolated from stalactites in a lava cave and emended description of the genus Conexibacter.</title>
        <authorList>
            <person name="Lee S.D."/>
        </authorList>
    </citation>
    <scope>NUCLEOTIDE SEQUENCE [LARGE SCALE GENOMIC DNA]</scope>
    <source>
        <strain evidence="3">KCTC 39840</strain>
    </source>
</reference>
<keyword evidence="2" id="KW-0378">Hydrolase</keyword>
<dbReference type="Pfam" id="PF12697">
    <property type="entry name" value="Abhydrolase_6"/>
    <property type="match status" value="1"/>
</dbReference>
<dbReference type="RefSeq" id="WP_318599796.1">
    <property type="nucleotide sequence ID" value="NZ_JAWSTH010000083.1"/>
</dbReference>
<organism evidence="2 3">
    <name type="scientific">Conexibacter stalactiti</name>
    <dbReference type="NCBI Taxonomy" id="1940611"/>
    <lineage>
        <taxon>Bacteria</taxon>
        <taxon>Bacillati</taxon>
        <taxon>Actinomycetota</taxon>
        <taxon>Thermoleophilia</taxon>
        <taxon>Solirubrobacterales</taxon>
        <taxon>Conexibacteraceae</taxon>
        <taxon>Conexibacter</taxon>
    </lineage>
</organism>
<dbReference type="Gene3D" id="3.40.50.1820">
    <property type="entry name" value="alpha/beta hydrolase"/>
    <property type="match status" value="1"/>
</dbReference>
<name>A0ABU4HVI1_9ACTN</name>
<dbReference type="InterPro" id="IPR029058">
    <property type="entry name" value="AB_hydrolase_fold"/>
</dbReference>
<dbReference type="GO" id="GO:0016787">
    <property type="term" value="F:hydrolase activity"/>
    <property type="evidence" value="ECO:0007669"/>
    <property type="project" value="UniProtKB-KW"/>
</dbReference>
<evidence type="ECO:0000313" key="3">
    <source>
        <dbReference type="Proteomes" id="UP001284601"/>
    </source>
</evidence>
<accession>A0ABU4HVI1</accession>
<gene>
    <name evidence="2" type="ORF">R7226_23495</name>
</gene>
<dbReference type="PANTHER" id="PTHR46438:SF11">
    <property type="entry name" value="LIPASE-RELATED"/>
    <property type="match status" value="1"/>
</dbReference>
<dbReference type="EMBL" id="JAWSTH010000083">
    <property type="protein sequence ID" value="MDW5597332.1"/>
    <property type="molecule type" value="Genomic_DNA"/>
</dbReference>
<keyword evidence="3" id="KW-1185">Reference proteome</keyword>
<protein>
    <submittedName>
        <fullName evidence="2">Alpha/beta fold hydrolase</fullName>
    </submittedName>
</protein>
<dbReference type="InterPro" id="IPR000073">
    <property type="entry name" value="AB_hydrolase_1"/>
</dbReference>
<dbReference type="Proteomes" id="UP001284601">
    <property type="component" value="Unassembled WGS sequence"/>
</dbReference>
<feature type="domain" description="AB hydrolase-1" evidence="1">
    <location>
        <begin position="35"/>
        <end position="290"/>
    </location>
</feature>
<sequence>MSLWTDFLGAEVSWVEAGGVATRVLAAGPADAAPLVLLHGRGGHLESWRANVASLAREHRVLAFDLLGHGLTGRHDGGYGIAELTAHAAATLDALGVAGALGGDAGGTGGDRRGPVVLAGQSIGGWVGARIALERPDLVRALALIEPAGLQSESERLADPRVAAAFQRGGRAFAEPTADAVRERLSGLVADPAVIDDELVETRRALYAPEAARAVHRAVRAADNSAALLGPQQLATLRERGLPLLMIRGEHGHTPAQVVADAAAAAGARLHTLPGAKQWPQLEAPAAVNDLLHDFATTHGRT</sequence>
<evidence type="ECO:0000259" key="1">
    <source>
        <dbReference type="Pfam" id="PF12697"/>
    </source>
</evidence>
<comment type="caution">
    <text evidence="2">The sequence shown here is derived from an EMBL/GenBank/DDBJ whole genome shotgun (WGS) entry which is preliminary data.</text>
</comment>
<dbReference type="PANTHER" id="PTHR46438">
    <property type="entry name" value="ALPHA/BETA-HYDROLASES SUPERFAMILY PROTEIN"/>
    <property type="match status" value="1"/>
</dbReference>